<dbReference type="PROSITE" id="PS52027">
    <property type="entry name" value="ZF_C2HC_C3H"/>
    <property type="match status" value="1"/>
</dbReference>
<feature type="domain" description="C2HC/C3H-type" evidence="6">
    <location>
        <begin position="215"/>
        <end position="241"/>
    </location>
</feature>
<protein>
    <recommendedName>
        <fullName evidence="6">C2HC/C3H-type domain-containing protein</fullName>
    </recommendedName>
</protein>
<dbReference type="EMBL" id="JACMRX010000004">
    <property type="protein sequence ID" value="KAF7990931.1"/>
    <property type="molecule type" value="Genomic_DNA"/>
</dbReference>
<dbReference type="Gene3D" id="3.30.160.60">
    <property type="entry name" value="Classic Zinc Finger"/>
    <property type="match status" value="1"/>
</dbReference>
<proteinExistence type="predicted"/>
<dbReference type="SMART" id="SM01114">
    <property type="entry name" value="CXC"/>
    <property type="match status" value="1"/>
</dbReference>
<feature type="region of interest" description="Disordered" evidence="5">
    <location>
        <begin position="76"/>
        <end position="107"/>
    </location>
</feature>
<evidence type="ECO:0000256" key="1">
    <source>
        <dbReference type="ARBA" id="ARBA00022723"/>
    </source>
</evidence>
<reference evidence="7 8" key="1">
    <citation type="submission" date="2020-08" db="EMBL/GenBank/DDBJ databases">
        <title>Aphidius gifuensis genome sequencing and assembly.</title>
        <authorList>
            <person name="Du Z."/>
        </authorList>
    </citation>
    <scope>NUCLEOTIDE SEQUENCE [LARGE SCALE GENOMIC DNA]</scope>
    <source>
        <strain evidence="7">YNYX2018</strain>
        <tissue evidence="7">Adults</tissue>
    </source>
</reference>
<keyword evidence="3" id="KW-0862">Zinc</keyword>
<keyword evidence="1" id="KW-0479">Metal-binding</keyword>
<feature type="compositionally biased region" description="Polar residues" evidence="5">
    <location>
        <begin position="182"/>
        <end position="194"/>
    </location>
</feature>
<evidence type="ECO:0000256" key="5">
    <source>
        <dbReference type="SAM" id="MobiDB-lite"/>
    </source>
</evidence>
<evidence type="ECO:0000256" key="4">
    <source>
        <dbReference type="PROSITE-ProRule" id="PRU01371"/>
    </source>
</evidence>
<dbReference type="Pfam" id="PF13913">
    <property type="entry name" value="zf-C2HC_2"/>
    <property type="match status" value="1"/>
</dbReference>
<organism evidence="7 8">
    <name type="scientific">Aphidius gifuensis</name>
    <name type="common">Parasitoid wasp</name>
    <dbReference type="NCBI Taxonomy" id="684658"/>
    <lineage>
        <taxon>Eukaryota</taxon>
        <taxon>Metazoa</taxon>
        <taxon>Ecdysozoa</taxon>
        <taxon>Arthropoda</taxon>
        <taxon>Hexapoda</taxon>
        <taxon>Insecta</taxon>
        <taxon>Pterygota</taxon>
        <taxon>Neoptera</taxon>
        <taxon>Endopterygota</taxon>
        <taxon>Hymenoptera</taxon>
        <taxon>Apocrita</taxon>
        <taxon>Ichneumonoidea</taxon>
        <taxon>Braconidae</taxon>
        <taxon>Aphidiinae</taxon>
        <taxon>Aphidius</taxon>
    </lineage>
</organism>
<sequence>MATVTKTKGKNSKKTKKPASEEIMDHVDPVDETAAIVAEKDDIIAQLNEKIRSMTIEIEALRKCVPKKRGTSVTLVGESSKIKTPAKSSRKNTLLSSSSVTTPSRQKSELNVSIKTKGCTCKGLCKTKICGCVKKNQPCTENCKCTEACENLEEDEQKDNFNPMIPTKTLARSPLVGKSESKMNQLSPRGNVDNNKLAPHLGLIPTVDWEKHQNQLKPCSKCHRRFFPDRLPIHENACLKI</sequence>
<keyword evidence="8" id="KW-1185">Reference proteome</keyword>
<dbReference type="Proteomes" id="UP000639338">
    <property type="component" value="Unassembled WGS sequence"/>
</dbReference>
<dbReference type="GO" id="GO:0008270">
    <property type="term" value="F:zinc ion binding"/>
    <property type="evidence" value="ECO:0007669"/>
    <property type="project" value="UniProtKB-KW"/>
</dbReference>
<evidence type="ECO:0000256" key="3">
    <source>
        <dbReference type="ARBA" id="ARBA00022833"/>
    </source>
</evidence>
<evidence type="ECO:0000313" key="7">
    <source>
        <dbReference type="EMBL" id="KAF7990931.1"/>
    </source>
</evidence>
<evidence type="ECO:0000256" key="2">
    <source>
        <dbReference type="ARBA" id="ARBA00022771"/>
    </source>
</evidence>
<feature type="compositionally biased region" description="Basic and acidic residues" evidence="5">
    <location>
        <begin position="18"/>
        <end position="27"/>
    </location>
</feature>
<keyword evidence="2 4" id="KW-0863">Zinc-finger</keyword>
<dbReference type="InterPro" id="IPR033467">
    <property type="entry name" value="Tesmin/TSO1-like_CXC"/>
</dbReference>
<name>A0A834XUB5_APHGI</name>
<accession>A0A834XUB5</accession>
<evidence type="ECO:0000313" key="8">
    <source>
        <dbReference type="Proteomes" id="UP000639338"/>
    </source>
</evidence>
<feature type="region of interest" description="Disordered" evidence="5">
    <location>
        <begin position="1"/>
        <end position="27"/>
    </location>
</feature>
<comment type="caution">
    <text evidence="7">The sequence shown here is derived from an EMBL/GenBank/DDBJ whole genome shotgun (WGS) entry which is preliminary data.</text>
</comment>
<dbReference type="InterPro" id="IPR049899">
    <property type="entry name" value="Znf_C2HC_C3H"/>
</dbReference>
<gene>
    <name evidence="7" type="ORF">HCN44_000736</name>
</gene>
<dbReference type="OrthoDB" id="3176171at2759"/>
<dbReference type="AlphaFoldDB" id="A0A834XUB5"/>
<evidence type="ECO:0000259" key="6">
    <source>
        <dbReference type="PROSITE" id="PS52027"/>
    </source>
</evidence>
<feature type="compositionally biased region" description="Basic residues" evidence="5">
    <location>
        <begin position="7"/>
        <end position="17"/>
    </location>
</feature>
<feature type="compositionally biased region" description="Low complexity" evidence="5">
    <location>
        <begin position="91"/>
        <end position="104"/>
    </location>
</feature>
<feature type="region of interest" description="Disordered" evidence="5">
    <location>
        <begin position="176"/>
        <end position="197"/>
    </location>
</feature>